<dbReference type="GO" id="GO:0003700">
    <property type="term" value="F:DNA-binding transcription factor activity"/>
    <property type="evidence" value="ECO:0007669"/>
    <property type="project" value="TreeGrafter"/>
</dbReference>
<dbReference type="SUPFAM" id="SSF47413">
    <property type="entry name" value="lambda repressor-like DNA-binding domains"/>
    <property type="match status" value="1"/>
</dbReference>
<keyword evidence="1" id="KW-0805">Transcription regulation</keyword>
<sequence length="120" mass="14156">MSEFVKMVGEKIRLVRKAQGITQERLSELSGLSEKYLSDTERGARNISLESLEKIMQALKIKPHELFLYEDTNIMNEDKHQLIEMFQPLLVNRDIQEIRFLLKIVQEFVDTFEKGDSRRI</sequence>
<dbReference type="EMBL" id="CP014167">
    <property type="protein sequence ID" value="ANS76481.1"/>
    <property type="molecule type" value="Genomic_DNA"/>
</dbReference>
<name>A0A1B1N4V7_9BACL</name>
<feature type="domain" description="HTH cro/C1-type" evidence="4">
    <location>
        <begin position="12"/>
        <end position="66"/>
    </location>
</feature>
<evidence type="ECO:0000259" key="4">
    <source>
        <dbReference type="PROSITE" id="PS50943"/>
    </source>
</evidence>
<dbReference type="GO" id="GO:0005829">
    <property type="term" value="C:cytosol"/>
    <property type="evidence" value="ECO:0007669"/>
    <property type="project" value="TreeGrafter"/>
</dbReference>
<keyword evidence="6" id="KW-1185">Reference proteome</keyword>
<keyword evidence="3" id="KW-0804">Transcription</keyword>
<organism evidence="5 6">
    <name type="scientific">Paenibacillus yonginensis</name>
    <dbReference type="NCBI Taxonomy" id="1462996"/>
    <lineage>
        <taxon>Bacteria</taxon>
        <taxon>Bacillati</taxon>
        <taxon>Bacillota</taxon>
        <taxon>Bacilli</taxon>
        <taxon>Bacillales</taxon>
        <taxon>Paenibacillaceae</taxon>
        <taxon>Paenibacillus</taxon>
    </lineage>
</organism>
<evidence type="ECO:0000256" key="3">
    <source>
        <dbReference type="ARBA" id="ARBA00023163"/>
    </source>
</evidence>
<keyword evidence="2" id="KW-0238">DNA-binding</keyword>
<dbReference type="InterPro" id="IPR010982">
    <property type="entry name" value="Lambda_DNA-bd_dom_sf"/>
</dbReference>
<dbReference type="InterPro" id="IPR001387">
    <property type="entry name" value="Cro/C1-type_HTH"/>
</dbReference>
<accession>A0A1B1N4V7</accession>
<dbReference type="SMART" id="SM00530">
    <property type="entry name" value="HTH_XRE"/>
    <property type="match status" value="1"/>
</dbReference>
<evidence type="ECO:0000313" key="5">
    <source>
        <dbReference type="EMBL" id="ANS76481.1"/>
    </source>
</evidence>
<dbReference type="Pfam" id="PF01381">
    <property type="entry name" value="HTH_3"/>
    <property type="match status" value="1"/>
</dbReference>
<evidence type="ECO:0000313" key="6">
    <source>
        <dbReference type="Proteomes" id="UP000092573"/>
    </source>
</evidence>
<dbReference type="AlphaFoldDB" id="A0A1B1N4V7"/>
<gene>
    <name evidence="5" type="ORF">AWM70_19450</name>
</gene>
<dbReference type="RefSeq" id="WP_068699180.1">
    <property type="nucleotide sequence ID" value="NZ_CP014167.1"/>
</dbReference>
<dbReference type="Proteomes" id="UP000092573">
    <property type="component" value="Chromosome"/>
</dbReference>
<dbReference type="Gene3D" id="1.10.260.40">
    <property type="entry name" value="lambda repressor-like DNA-binding domains"/>
    <property type="match status" value="1"/>
</dbReference>
<dbReference type="GO" id="GO:0003677">
    <property type="term" value="F:DNA binding"/>
    <property type="evidence" value="ECO:0007669"/>
    <property type="project" value="UniProtKB-KW"/>
</dbReference>
<dbReference type="STRING" id="1462996.AWM70_19450"/>
<dbReference type="CDD" id="cd00093">
    <property type="entry name" value="HTH_XRE"/>
    <property type="match status" value="1"/>
</dbReference>
<proteinExistence type="predicted"/>
<reference evidence="5 6" key="1">
    <citation type="submission" date="2016-01" db="EMBL/GenBank/DDBJ databases">
        <title>Complete Genome Sequence of Paenibacillus yonginensis DCY84, a novel Plant Growth-Promoting Bacteria with Elicitation of Induced Systemic Resistance.</title>
        <authorList>
            <person name="Kim Y.J."/>
            <person name="Yang D.C."/>
            <person name="Sukweenadhi J."/>
        </authorList>
    </citation>
    <scope>NUCLEOTIDE SEQUENCE [LARGE SCALE GENOMIC DNA]</scope>
    <source>
        <strain evidence="5 6">DCY84</strain>
    </source>
</reference>
<dbReference type="PANTHER" id="PTHR46797">
    <property type="entry name" value="HTH-TYPE TRANSCRIPTIONAL REGULATOR"/>
    <property type="match status" value="1"/>
</dbReference>
<evidence type="ECO:0000256" key="2">
    <source>
        <dbReference type="ARBA" id="ARBA00023125"/>
    </source>
</evidence>
<dbReference type="PANTHER" id="PTHR46797:SF23">
    <property type="entry name" value="HTH-TYPE TRANSCRIPTIONAL REGULATOR SUTR"/>
    <property type="match status" value="1"/>
</dbReference>
<dbReference type="KEGG" id="pyg:AWM70_19450"/>
<protein>
    <recommendedName>
        <fullName evidence="4">HTH cro/C1-type domain-containing protein</fullName>
    </recommendedName>
</protein>
<evidence type="ECO:0000256" key="1">
    <source>
        <dbReference type="ARBA" id="ARBA00023015"/>
    </source>
</evidence>
<dbReference type="InterPro" id="IPR050807">
    <property type="entry name" value="TransReg_Diox_bact_type"/>
</dbReference>
<dbReference type="PROSITE" id="PS50943">
    <property type="entry name" value="HTH_CROC1"/>
    <property type="match status" value="1"/>
</dbReference>